<keyword evidence="3" id="KW-1185">Reference proteome</keyword>
<sequence>MTRHSVVGSVTGPSAPPSTGWHVSSVRSEGMRSLRVGTADFERPIVLGVDPAHLAGAGTDRRRTALPDDGLPHSGVRHMDHAAASGTGDLPHPHAGYVAEAEVDRLSRHRLDLGRA</sequence>
<organism evidence="2 3">
    <name type="scientific">Actinacidiphila glaucinigra</name>
    <dbReference type="NCBI Taxonomy" id="235986"/>
    <lineage>
        <taxon>Bacteria</taxon>
        <taxon>Bacillati</taxon>
        <taxon>Actinomycetota</taxon>
        <taxon>Actinomycetes</taxon>
        <taxon>Kitasatosporales</taxon>
        <taxon>Streptomycetaceae</taxon>
        <taxon>Actinacidiphila</taxon>
    </lineage>
</organism>
<evidence type="ECO:0000313" key="3">
    <source>
        <dbReference type="Proteomes" id="UP000198280"/>
    </source>
</evidence>
<dbReference type="Proteomes" id="UP000198280">
    <property type="component" value="Unassembled WGS sequence"/>
</dbReference>
<dbReference type="AlphaFoldDB" id="A0A239MSI2"/>
<feature type="region of interest" description="Disordered" evidence="1">
    <location>
        <begin position="54"/>
        <end position="94"/>
    </location>
</feature>
<reference evidence="2 3" key="1">
    <citation type="submission" date="2017-06" db="EMBL/GenBank/DDBJ databases">
        <authorList>
            <person name="Kim H.J."/>
            <person name="Triplett B.A."/>
        </authorList>
    </citation>
    <scope>NUCLEOTIDE SEQUENCE [LARGE SCALE GENOMIC DNA]</scope>
    <source>
        <strain evidence="2 3">CGMCC 4.1858</strain>
    </source>
</reference>
<proteinExistence type="predicted"/>
<name>A0A239MSI2_9ACTN</name>
<protein>
    <submittedName>
        <fullName evidence="2">Uncharacterized protein</fullName>
    </submittedName>
</protein>
<evidence type="ECO:0000313" key="2">
    <source>
        <dbReference type="EMBL" id="SNT45054.1"/>
    </source>
</evidence>
<evidence type="ECO:0000256" key="1">
    <source>
        <dbReference type="SAM" id="MobiDB-lite"/>
    </source>
</evidence>
<accession>A0A239MSI2</accession>
<gene>
    <name evidence="2" type="ORF">SAMN05216252_12695</name>
</gene>
<dbReference type="EMBL" id="FZOF01000026">
    <property type="protein sequence ID" value="SNT45054.1"/>
    <property type="molecule type" value="Genomic_DNA"/>
</dbReference>
<feature type="region of interest" description="Disordered" evidence="1">
    <location>
        <begin position="1"/>
        <end position="26"/>
    </location>
</feature>